<keyword evidence="7" id="KW-1185">Reference proteome</keyword>
<evidence type="ECO:0000256" key="2">
    <source>
        <dbReference type="ARBA" id="ARBA00023136"/>
    </source>
</evidence>
<dbReference type="PANTHER" id="PTHR24100">
    <property type="entry name" value="BUTYROPHILIN"/>
    <property type="match status" value="1"/>
</dbReference>
<comment type="subcellular location">
    <subcellularLocation>
        <location evidence="1">Membrane</location>
    </subcellularLocation>
</comment>
<dbReference type="InterPro" id="IPR003598">
    <property type="entry name" value="Ig_sub2"/>
</dbReference>
<keyword evidence="3" id="KW-0393">Immunoglobulin domain</keyword>
<dbReference type="Gene3D" id="2.60.40.10">
    <property type="entry name" value="Immunoglobulins"/>
    <property type="match status" value="1"/>
</dbReference>
<feature type="signal peptide" evidence="4">
    <location>
        <begin position="1"/>
        <end position="19"/>
    </location>
</feature>
<dbReference type="Pfam" id="PF07686">
    <property type="entry name" value="V-set"/>
    <property type="match status" value="1"/>
</dbReference>
<evidence type="ECO:0000256" key="1">
    <source>
        <dbReference type="ARBA" id="ARBA00004370"/>
    </source>
</evidence>
<dbReference type="Proteomes" id="UP000261340">
    <property type="component" value="Unplaced"/>
</dbReference>
<name>A0A3Q0S911_AMPCI</name>
<dbReference type="GO" id="GO:0001817">
    <property type="term" value="P:regulation of cytokine production"/>
    <property type="evidence" value="ECO:0007669"/>
    <property type="project" value="TreeGrafter"/>
</dbReference>
<accession>A0A3Q0S911</accession>
<evidence type="ECO:0000256" key="3">
    <source>
        <dbReference type="ARBA" id="ARBA00023319"/>
    </source>
</evidence>
<reference evidence="6" key="1">
    <citation type="submission" date="2025-08" db="UniProtKB">
        <authorList>
            <consortium name="Ensembl"/>
        </authorList>
    </citation>
    <scope>IDENTIFICATION</scope>
</reference>
<feature type="chain" id="PRO_5018761129" description="Ig-like domain-containing protein" evidence="4">
    <location>
        <begin position="20"/>
        <end position="134"/>
    </location>
</feature>
<dbReference type="InterPro" id="IPR013783">
    <property type="entry name" value="Ig-like_fold"/>
</dbReference>
<dbReference type="PROSITE" id="PS50835">
    <property type="entry name" value="IG_LIKE"/>
    <property type="match status" value="1"/>
</dbReference>
<evidence type="ECO:0000256" key="4">
    <source>
        <dbReference type="SAM" id="SignalP"/>
    </source>
</evidence>
<dbReference type="GeneTree" id="ENSGT01150000289435"/>
<evidence type="ECO:0000313" key="6">
    <source>
        <dbReference type="Ensembl" id="ENSACIP00000019626.1"/>
    </source>
</evidence>
<protein>
    <recommendedName>
        <fullName evidence="5">Ig-like domain-containing protein</fullName>
    </recommendedName>
</protein>
<dbReference type="SUPFAM" id="SSF48726">
    <property type="entry name" value="Immunoglobulin"/>
    <property type="match status" value="1"/>
</dbReference>
<proteinExistence type="predicted"/>
<dbReference type="AlphaFoldDB" id="A0A3Q0S911"/>
<evidence type="ECO:0000259" key="5">
    <source>
        <dbReference type="PROSITE" id="PS50835"/>
    </source>
</evidence>
<keyword evidence="2" id="KW-0472">Membrane</keyword>
<dbReference type="GO" id="GO:0005102">
    <property type="term" value="F:signaling receptor binding"/>
    <property type="evidence" value="ECO:0007669"/>
    <property type="project" value="TreeGrafter"/>
</dbReference>
<keyword evidence="4" id="KW-0732">Signal</keyword>
<reference evidence="6" key="2">
    <citation type="submission" date="2025-09" db="UniProtKB">
        <authorList>
            <consortium name="Ensembl"/>
        </authorList>
    </citation>
    <scope>IDENTIFICATION</scope>
</reference>
<dbReference type="Ensembl" id="ENSACIT00000020148.1">
    <property type="protein sequence ID" value="ENSACIP00000019626.1"/>
    <property type="gene ID" value="ENSACIG00000015276.1"/>
</dbReference>
<dbReference type="SMART" id="SM00406">
    <property type="entry name" value="IGv"/>
    <property type="match status" value="1"/>
</dbReference>
<dbReference type="SMART" id="SM00408">
    <property type="entry name" value="IGc2"/>
    <property type="match status" value="1"/>
</dbReference>
<dbReference type="InterPro" id="IPR036179">
    <property type="entry name" value="Ig-like_dom_sf"/>
</dbReference>
<dbReference type="InterPro" id="IPR050504">
    <property type="entry name" value="IgSF_BTN/MOG"/>
</dbReference>
<dbReference type="InterPro" id="IPR013106">
    <property type="entry name" value="Ig_V-set"/>
</dbReference>
<dbReference type="InterPro" id="IPR003599">
    <property type="entry name" value="Ig_sub"/>
</dbReference>
<dbReference type="PANTHER" id="PTHR24100:SF151">
    <property type="entry name" value="ICOS LIGAND"/>
    <property type="match status" value="1"/>
</dbReference>
<dbReference type="InterPro" id="IPR007110">
    <property type="entry name" value="Ig-like_dom"/>
</dbReference>
<organism evidence="6 7">
    <name type="scientific">Amphilophus citrinellus</name>
    <name type="common">Midas cichlid</name>
    <name type="synonym">Cichlasoma citrinellum</name>
    <dbReference type="NCBI Taxonomy" id="61819"/>
    <lineage>
        <taxon>Eukaryota</taxon>
        <taxon>Metazoa</taxon>
        <taxon>Chordata</taxon>
        <taxon>Craniata</taxon>
        <taxon>Vertebrata</taxon>
        <taxon>Euteleostomi</taxon>
        <taxon>Actinopterygii</taxon>
        <taxon>Neopterygii</taxon>
        <taxon>Teleostei</taxon>
        <taxon>Neoteleostei</taxon>
        <taxon>Acanthomorphata</taxon>
        <taxon>Ovalentaria</taxon>
        <taxon>Cichlomorphae</taxon>
        <taxon>Cichliformes</taxon>
        <taxon>Cichlidae</taxon>
        <taxon>New World cichlids</taxon>
        <taxon>Cichlasomatinae</taxon>
        <taxon>Heroini</taxon>
        <taxon>Amphilophus</taxon>
    </lineage>
</organism>
<dbReference type="GO" id="GO:0050852">
    <property type="term" value="P:T cell receptor signaling pathway"/>
    <property type="evidence" value="ECO:0007669"/>
    <property type="project" value="TreeGrafter"/>
</dbReference>
<dbReference type="SMART" id="SM00409">
    <property type="entry name" value="IG"/>
    <property type="match status" value="1"/>
</dbReference>
<evidence type="ECO:0000313" key="7">
    <source>
        <dbReference type="Proteomes" id="UP000261340"/>
    </source>
</evidence>
<dbReference type="GO" id="GO:0009897">
    <property type="term" value="C:external side of plasma membrane"/>
    <property type="evidence" value="ECO:0007669"/>
    <property type="project" value="TreeGrafter"/>
</dbReference>
<sequence>GLICRWIIFLLMISREFEALRKFITAESGQNVTLTCLVPTTSTIRVVKWSRADRGNQYVLLYQDGLFVPDDQDPSFKNRVELRDRQMKDGDVSLILKNVTFNDAGIYECRSPQTSSEQLFRFDGNRNNSFEVCL</sequence>
<feature type="domain" description="Ig-like" evidence="5">
    <location>
        <begin position="26"/>
        <end position="120"/>
    </location>
</feature>